<dbReference type="Pfam" id="PF18290">
    <property type="entry name" value="Nudix_hydro"/>
    <property type="match status" value="1"/>
</dbReference>
<feature type="domain" description="Nudix hydrolase" evidence="4">
    <location>
        <begin position="187"/>
        <end position="317"/>
    </location>
</feature>
<dbReference type="InterPro" id="IPR003293">
    <property type="entry name" value="Nudix_hydrolase6-like"/>
</dbReference>
<dbReference type="GO" id="GO:0035529">
    <property type="term" value="F:NADH pyrophosphatase activity"/>
    <property type="evidence" value="ECO:0000318"/>
    <property type="project" value="GO_Central"/>
</dbReference>
<sequence>MESCSLVDTAGAAALCSTPGGRRRGRAGSAARFFNCPGSSREHGVSASYSIGRMLSGVRSAARRKLFRSEPEWMGVNWPDSTGHHWWTTLENNFVLEASEDEYSGVVVDADRLPADGAAFARSLAASLSYWQSVGKKGVWLKLPVDRSEFVPIAVKEGFKYHHAEEAYLMLTYWIPDEPSLLPANASHQVGVGGFVINDQMEVLVVQEKYRGWALDGVWKLPTGFIQESEEIYTGAIREVQEETGVDTEFVDVVAFRHAHNVAFQKSDLFFICMLRPLSSAIKIDETEIQAAKWMPLEEFVKQPFIQEDHMFQKIMDICIQRLRKCYCGLTAHNVVSKFDGRQSTLYYNVGEPEDVNCDAA</sequence>
<evidence type="ECO:0000256" key="2">
    <source>
        <dbReference type="ARBA" id="ARBA00022723"/>
    </source>
</evidence>
<dbReference type="Gramene" id="TraesNOR2A03G00771890.1">
    <property type="protein sequence ID" value="TraesNOR2A03G00771890.1"/>
    <property type="gene ID" value="TraesNOR2A03G00771890"/>
</dbReference>
<evidence type="ECO:0000256" key="1">
    <source>
        <dbReference type="ARBA" id="ARBA00005582"/>
    </source>
</evidence>
<dbReference type="PRINTS" id="PR01356">
    <property type="entry name" value="GFGPROTEIN"/>
</dbReference>
<keyword evidence="3" id="KW-0378">Hydrolase</keyword>
<comment type="similarity">
    <text evidence="1">Belongs to the Nudix hydrolase family.</text>
</comment>
<dbReference type="Gene3D" id="3.90.79.10">
    <property type="entry name" value="Nucleoside Triphosphate Pyrophosphohydrolase"/>
    <property type="match status" value="1"/>
</dbReference>
<dbReference type="SMR" id="A0A3B6B467"/>
<dbReference type="InterPro" id="IPR000086">
    <property type="entry name" value="NUDIX_hydrolase_dom"/>
</dbReference>
<dbReference type="GO" id="GO:0047631">
    <property type="term" value="F:ADP-ribose diphosphatase activity"/>
    <property type="evidence" value="ECO:0000318"/>
    <property type="project" value="GO_Central"/>
</dbReference>
<dbReference type="Gramene" id="TraesSTA2A03G00760350.1">
    <property type="protein sequence ID" value="TraesSTA2A03G00760350.1"/>
    <property type="gene ID" value="TraesSTA2A03G00760350"/>
</dbReference>
<dbReference type="EnsemblPlants" id="TraesCS2A02G416900.2">
    <property type="protein sequence ID" value="TraesCS2A02G416900.2"/>
    <property type="gene ID" value="TraesCS2A02G416900"/>
</dbReference>
<evidence type="ECO:0000256" key="3">
    <source>
        <dbReference type="ARBA" id="ARBA00022801"/>
    </source>
</evidence>
<dbReference type="PROSITE" id="PS51462">
    <property type="entry name" value="NUDIX"/>
    <property type="match status" value="1"/>
</dbReference>
<dbReference type="PaxDb" id="4565-Traes_2AL_AAD8D4641.1"/>
<dbReference type="Gramene" id="TraesRN2A0100978800.2">
    <property type="protein sequence ID" value="TraesRN2A0100978800.2"/>
    <property type="gene ID" value="TraesRN2A0100978800"/>
</dbReference>
<dbReference type="Proteomes" id="UP000019116">
    <property type="component" value="Chromosome 2A"/>
</dbReference>
<dbReference type="InterPro" id="IPR020084">
    <property type="entry name" value="NUDIX_hydrolase_CS"/>
</dbReference>
<dbReference type="Gramene" id="TraesJAG2A03G00761830.1">
    <property type="protein sequence ID" value="TraesJAG2A03G00761830.1"/>
    <property type="gene ID" value="TraesJAG2A03G00761830"/>
</dbReference>
<evidence type="ECO:0000259" key="4">
    <source>
        <dbReference type="PROSITE" id="PS51462"/>
    </source>
</evidence>
<protein>
    <recommendedName>
        <fullName evidence="4">Nudix hydrolase domain-containing protein</fullName>
    </recommendedName>
</protein>
<organism evidence="5">
    <name type="scientific">Triticum aestivum</name>
    <name type="common">Wheat</name>
    <dbReference type="NCBI Taxonomy" id="4565"/>
    <lineage>
        <taxon>Eukaryota</taxon>
        <taxon>Viridiplantae</taxon>
        <taxon>Streptophyta</taxon>
        <taxon>Embryophyta</taxon>
        <taxon>Tracheophyta</taxon>
        <taxon>Spermatophyta</taxon>
        <taxon>Magnoliopsida</taxon>
        <taxon>Liliopsida</taxon>
        <taxon>Poales</taxon>
        <taxon>Poaceae</taxon>
        <taxon>BOP clade</taxon>
        <taxon>Pooideae</taxon>
        <taxon>Triticodae</taxon>
        <taxon>Triticeae</taxon>
        <taxon>Triticinae</taxon>
        <taxon>Triticum</taxon>
    </lineage>
</organism>
<dbReference type="PANTHER" id="PTHR13994">
    <property type="entry name" value="NUDIX HYDROLASE RELATED"/>
    <property type="match status" value="1"/>
</dbReference>
<dbReference type="FunFam" id="3.40.630.30:FF:000016">
    <property type="entry name" value="nudix hydrolase 2"/>
    <property type="match status" value="1"/>
</dbReference>
<dbReference type="SUPFAM" id="SSF55811">
    <property type="entry name" value="Nudix"/>
    <property type="match status" value="1"/>
</dbReference>
<gene>
    <name evidence="5" type="primary">LOC123190151</name>
</gene>
<dbReference type="InterPro" id="IPR015797">
    <property type="entry name" value="NUDIX_hydrolase-like_dom_sf"/>
</dbReference>
<dbReference type="PANTHER" id="PTHR13994:SF13">
    <property type="entry name" value="FI03680P"/>
    <property type="match status" value="1"/>
</dbReference>
<dbReference type="Gramene" id="TraesPARA_EIv1.0_0366050.1">
    <property type="protein sequence ID" value="TraesPARA_EIv1.0_0366050.1.CDS"/>
    <property type="gene ID" value="TraesPARA_EIv1.0_0366050"/>
</dbReference>
<dbReference type="Pfam" id="PF00293">
    <property type="entry name" value="NUDIX"/>
    <property type="match status" value="1"/>
</dbReference>
<dbReference type="Gramene" id="TraesWEE_scaffold_056017_01G000200.1">
    <property type="protein sequence ID" value="TraesWEE_scaffold_056017_01G000200.1"/>
    <property type="gene ID" value="TraesWEE_scaffold_056017_01G000200"/>
</dbReference>
<dbReference type="GO" id="GO:0051287">
    <property type="term" value="F:NAD binding"/>
    <property type="evidence" value="ECO:0000318"/>
    <property type="project" value="GO_Central"/>
</dbReference>
<dbReference type="STRING" id="4565.A0A3B6B467"/>
<dbReference type="AlphaFoldDB" id="A0A3B6B467"/>
<dbReference type="GeneID" id="123190151"/>
<dbReference type="FunFam" id="3.90.79.10:FF:000015">
    <property type="entry name" value="Nudix hydrolase 8"/>
    <property type="match status" value="1"/>
</dbReference>
<dbReference type="Gramene" id="TraesARI2A03G00770190.1">
    <property type="protein sequence ID" value="TraesARI2A03G00770190.1"/>
    <property type="gene ID" value="TraesARI2A03G00770190"/>
</dbReference>
<keyword evidence="2" id="KW-0479">Metal-binding</keyword>
<dbReference type="Gramene" id="TraesLDM2A03G00764830.1">
    <property type="protein sequence ID" value="TraesLDM2A03G00764830.1"/>
    <property type="gene ID" value="TraesLDM2A03G00764830"/>
</dbReference>
<dbReference type="Gramene" id="TraesLAC2A03G00765810.1">
    <property type="protein sequence ID" value="TraesLAC2A03G00765810.1"/>
    <property type="gene ID" value="TraesLAC2A03G00765810"/>
</dbReference>
<dbReference type="Gramene" id="TraesJUL2A03G00766860.1">
    <property type="protein sequence ID" value="TraesJUL2A03G00766860.1"/>
    <property type="gene ID" value="TraesJUL2A03G00766860"/>
</dbReference>
<dbReference type="InterPro" id="IPR040618">
    <property type="entry name" value="Pre-Nudix"/>
</dbReference>
<dbReference type="Gramene" id="TraesMAC2A03G00760820.1">
    <property type="protein sequence ID" value="TraesMAC2A03G00760820.1"/>
    <property type="gene ID" value="TraesMAC2A03G00760820"/>
</dbReference>
<dbReference type="RefSeq" id="XP_044458680.1">
    <property type="nucleotide sequence ID" value="XM_044602745.1"/>
</dbReference>
<dbReference type="GO" id="GO:0046872">
    <property type="term" value="F:metal ion binding"/>
    <property type="evidence" value="ECO:0007669"/>
    <property type="project" value="UniProtKB-KW"/>
</dbReference>
<dbReference type="Gramene" id="TraesCS2A02G416900.2">
    <property type="protein sequence ID" value="TraesCS2A02G416900.2"/>
    <property type="gene ID" value="TraesCS2A02G416900"/>
</dbReference>
<keyword evidence="6" id="KW-1185">Reference proteome</keyword>
<dbReference type="PROSITE" id="PS00893">
    <property type="entry name" value="NUDIX_BOX"/>
    <property type="match status" value="1"/>
</dbReference>
<proteinExistence type="inferred from homology"/>
<name>A0A3B6B467_WHEAT</name>
<reference evidence="5" key="1">
    <citation type="submission" date="2018-08" db="EMBL/GenBank/DDBJ databases">
        <authorList>
            <person name="Rossello M."/>
        </authorList>
    </citation>
    <scope>NUCLEOTIDE SEQUENCE [LARGE SCALE GENOMIC DNA]</scope>
    <source>
        <strain evidence="5">cv. Chinese Spring</strain>
    </source>
</reference>
<accession>A0A3B6B467</accession>
<dbReference type="OrthoDB" id="447842at2759"/>
<dbReference type="Gramene" id="TraesCS2A03G0997700.2">
    <property type="protein sequence ID" value="TraesCS2A03G0997700.2.CDS"/>
    <property type="gene ID" value="TraesCS2A03G0997700"/>
</dbReference>
<reference evidence="5" key="2">
    <citation type="submission" date="2018-10" db="UniProtKB">
        <authorList>
            <consortium name="EnsemblPlants"/>
        </authorList>
    </citation>
    <scope>IDENTIFICATION</scope>
</reference>
<dbReference type="CDD" id="cd04670">
    <property type="entry name" value="NUDIX_ASFGF2_Nudt6"/>
    <property type="match status" value="1"/>
</dbReference>
<dbReference type="Gene3D" id="3.40.630.30">
    <property type="match status" value="1"/>
</dbReference>
<evidence type="ECO:0000313" key="6">
    <source>
        <dbReference type="Proteomes" id="UP000019116"/>
    </source>
</evidence>
<evidence type="ECO:0000313" key="5">
    <source>
        <dbReference type="EnsemblPlants" id="TraesCS2A02G416900.2"/>
    </source>
</evidence>
<dbReference type="Gramene" id="TraesSYM2A03G00769970.1">
    <property type="protein sequence ID" value="TraesSYM2A03G00769970.1"/>
    <property type="gene ID" value="TraesSYM2A03G00769970"/>
</dbReference>